<proteinExistence type="predicted"/>
<keyword evidence="1" id="KW-0175">Coiled coil</keyword>
<reference evidence="2 3" key="1">
    <citation type="submission" date="2016-08" db="EMBL/GenBank/DDBJ databases">
        <title>A Parts List for Fungal Cellulosomes Revealed by Comparative Genomics.</title>
        <authorList>
            <consortium name="DOE Joint Genome Institute"/>
            <person name="Haitjema C.H."/>
            <person name="Gilmore S.P."/>
            <person name="Henske J.K."/>
            <person name="Solomon K.V."/>
            <person name="De Groot R."/>
            <person name="Kuo A."/>
            <person name="Mondo S.J."/>
            <person name="Salamov A.A."/>
            <person name="Labutti K."/>
            <person name="Zhao Z."/>
            <person name="Chiniquy J."/>
            <person name="Barry K."/>
            <person name="Brewer H.M."/>
            <person name="Purvine S.O."/>
            <person name="Wright A.T."/>
            <person name="Boxma B."/>
            <person name="Van Alen T."/>
            <person name="Hackstein J.H."/>
            <person name="Baker S.E."/>
            <person name="Grigoriev I.V."/>
            <person name="O'Malley M.A."/>
        </authorList>
    </citation>
    <scope>NUCLEOTIDE SEQUENCE [LARGE SCALE GENOMIC DNA]</scope>
    <source>
        <strain evidence="2 3">S4</strain>
    </source>
</reference>
<name>A0A1Y1WPE4_9FUNG</name>
<gene>
    <name evidence="2" type="ORF">BCR32DRAFT_249602</name>
</gene>
<dbReference type="AlphaFoldDB" id="A0A1Y1WPE4"/>
<dbReference type="EMBL" id="MCFG01000361">
    <property type="protein sequence ID" value="ORX75352.1"/>
    <property type="molecule type" value="Genomic_DNA"/>
</dbReference>
<sequence>MSSREGRRIPLPIIGGSNKNVKAWYILMNNWLKMEQITAEDERFQYILAGTIEEATQIISDKLVEYNKTLSLEECRDILIERYHLNEDERFRELKTTLIMPNESIREFNDRYLDFYCQLSTETKAKLSVYYYENSIRSRSDIYEKVAYEEAKTIEAACKIAEKVEKIKMGSRPIQKGRKFNNNNNNIQNNYPVIGGYRASQNFNQLNNNYNPFLNTNVSNKNKNLNNELQRNNNFNNNYNNYNNINNNLMNQMNKKLPRNINNSSNNNNGANGIDDITRGLENLHIKVCYWYHEPEHIIKYCPQLRYQQNNPSFTKN</sequence>
<reference evidence="2 3" key="2">
    <citation type="submission" date="2016-08" db="EMBL/GenBank/DDBJ databases">
        <title>Pervasive Adenine N6-methylation of Active Genes in Fungi.</title>
        <authorList>
            <consortium name="DOE Joint Genome Institute"/>
            <person name="Mondo S.J."/>
            <person name="Dannebaum R.O."/>
            <person name="Kuo R.C."/>
            <person name="Labutti K."/>
            <person name="Haridas S."/>
            <person name="Kuo A."/>
            <person name="Salamov A."/>
            <person name="Ahrendt S.R."/>
            <person name="Lipzen A."/>
            <person name="Sullivan W."/>
            <person name="Andreopoulos W.B."/>
            <person name="Clum A."/>
            <person name="Lindquist E."/>
            <person name="Daum C."/>
            <person name="Ramamoorthy G.K."/>
            <person name="Gryganskyi A."/>
            <person name="Culley D."/>
            <person name="Magnuson J.K."/>
            <person name="James T.Y."/>
            <person name="O'Malley M.A."/>
            <person name="Stajich J.E."/>
            <person name="Spatafora J.W."/>
            <person name="Visel A."/>
            <person name="Grigoriev I.V."/>
        </authorList>
    </citation>
    <scope>NUCLEOTIDE SEQUENCE [LARGE SCALE GENOMIC DNA]</scope>
    <source>
        <strain evidence="2 3">S4</strain>
    </source>
</reference>
<organism evidence="2 3">
    <name type="scientific">Anaeromyces robustus</name>
    <dbReference type="NCBI Taxonomy" id="1754192"/>
    <lineage>
        <taxon>Eukaryota</taxon>
        <taxon>Fungi</taxon>
        <taxon>Fungi incertae sedis</taxon>
        <taxon>Chytridiomycota</taxon>
        <taxon>Chytridiomycota incertae sedis</taxon>
        <taxon>Neocallimastigomycetes</taxon>
        <taxon>Neocallimastigales</taxon>
        <taxon>Neocallimastigaceae</taxon>
        <taxon>Anaeromyces</taxon>
    </lineage>
</organism>
<evidence type="ECO:0000313" key="3">
    <source>
        <dbReference type="Proteomes" id="UP000193944"/>
    </source>
</evidence>
<evidence type="ECO:0000256" key="1">
    <source>
        <dbReference type="SAM" id="Coils"/>
    </source>
</evidence>
<keyword evidence="3" id="KW-1185">Reference proteome</keyword>
<feature type="coiled-coil region" evidence="1">
    <location>
        <begin position="218"/>
        <end position="252"/>
    </location>
</feature>
<evidence type="ECO:0000313" key="2">
    <source>
        <dbReference type="EMBL" id="ORX75352.1"/>
    </source>
</evidence>
<protein>
    <submittedName>
        <fullName evidence="2">Uncharacterized protein</fullName>
    </submittedName>
</protein>
<dbReference type="Proteomes" id="UP000193944">
    <property type="component" value="Unassembled WGS sequence"/>
</dbReference>
<accession>A0A1Y1WPE4</accession>
<comment type="caution">
    <text evidence="2">The sequence shown here is derived from an EMBL/GenBank/DDBJ whole genome shotgun (WGS) entry which is preliminary data.</text>
</comment>